<evidence type="ECO:0000313" key="6">
    <source>
        <dbReference type="Proteomes" id="UP001183604"/>
    </source>
</evidence>
<dbReference type="RefSeq" id="WP_270123620.1">
    <property type="nucleotide sequence ID" value="NZ_BAAAOM010000002.1"/>
</dbReference>
<dbReference type="Proteomes" id="UP001183604">
    <property type="component" value="Unassembled WGS sequence"/>
</dbReference>
<proteinExistence type="predicted"/>
<name>A0A9X3PNE2_9ACTN</name>
<dbReference type="EMBL" id="JAVDYD010000001">
    <property type="protein sequence ID" value="MDR7336736.1"/>
    <property type="molecule type" value="Genomic_DNA"/>
</dbReference>
<evidence type="ECO:0000256" key="1">
    <source>
        <dbReference type="SAM" id="MobiDB-lite"/>
    </source>
</evidence>
<dbReference type="AlphaFoldDB" id="A0A9X3PNE2"/>
<evidence type="ECO:0000313" key="4">
    <source>
        <dbReference type="EMBL" id="MDR7336736.1"/>
    </source>
</evidence>
<dbReference type="Proteomes" id="UP001145799">
    <property type="component" value="Unassembled WGS sequence"/>
</dbReference>
<reference evidence="4 6" key="2">
    <citation type="submission" date="2023-07" db="EMBL/GenBank/DDBJ databases">
        <title>Sequencing the genomes of 1000 actinobacteria strains.</title>
        <authorList>
            <person name="Klenk H.-P."/>
        </authorList>
    </citation>
    <scope>NUCLEOTIDE SEQUENCE [LARGE SCALE GENOMIC DNA]</scope>
    <source>
        <strain evidence="4 6">DSM 44724</strain>
    </source>
</reference>
<evidence type="ECO:0000256" key="2">
    <source>
        <dbReference type="SAM" id="Phobius"/>
    </source>
</evidence>
<feature type="transmembrane region" description="Helical" evidence="2">
    <location>
        <begin position="6"/>
        <end position="26"/>
    </location>
</feature>
<evidence type="ECO:0000313" key="3">
    <source>
        <dbReference type="EMBL" id="MDA1387124.1"/>
    </source>
</evidence>
<keyword evidence="2" id="KW-0472">Membrane</keyword>
<keyword evidence="6" id="KW-1185">Reference proteome</keyword>
<sequence length="186" mass="21143">MNIEAIATFIPPILATIATVLTLFTLQAARRQARLTRESKLREAEAKKELIESRIQSTFLAYLDSLGAARDVLLMIARLPEEQQSDKLRSAALYLVDKSSDILAEFEDLAPAQLEQSINLRLQMLDEIRDWVAQRRTVNDPGWQTVQGKLDILQSRELLNTSIFDAPNEGDEQEFLDRSDTNRKQS</sequence>
<keyword evidence="2" id="KW-0812">Transmembrane</keyword>
<keyword evidence="2" id="KW-1133">Transmembrane helix</keyword>
<feature type="compositionally biased region" description="Basic and acidic residues" evidence="1">
    <location>
        <begin position="175"/>
        <end position="186"/>
    </location>
</feature>
<protein>
    <submittedName>
        <fullName evidence="3">Uncharacterized protein</fullName>
    </submittedName>
</protein>
<organism evidence="3 5">
    <name type="scientific">Glycomyces lechevalierae</name>
    <dbReference type="NCBI Taxonomy" id="256034"/>
    <lineage>
        <taxon>Bacteria</taxon>
        <taxon>Bacillati</taxon>
        <taxon>Actinomycetota</taxon>
        <taxon>Actinomycetes</taxon>
        <taxon>Glycomycetales</taxon>
        <taxon>Glycomycetaceae</taxon>
        <taxon>Glycomyces</taxon>
    </lineage>
</organism>
<gene>
    <name evidence="4" type="ORF">J2S69_000455</name>
    <name evidence="3" type="ORF">O2L01_19165</name>
</gene>
<reference evidence="3" key="1">
    <citation type="submission" date="2022-12" db="EMBL/GenBank/DDBJ databases">
        <title>Gycomyces niveus sp.nov., a novel actinomycete isolated from soil in Shouguang.</title>
        <authorList>
            <person name="Yang X."/>
        </authorList>
    </citation>
    <scope>NUCLEOTIDE SEQUENCE</scope>
    <source>
        <strain evidence="3">DSM 44724</strain>
    </source>
</reference>
<comment type="caution">
    <text evidence="3">The sequence shown here is derived from an EMBL/GenBank/DDBJ whole genome shotgun (WGS) entry which is preliminary data.</text>
</comment>
<feature type="region of interest" description="Disordered" evidence="1">
    <location>
        <begin position="167"/>
        <end position="186"/>
    </location>
</feature>
<dbReference type="EMBL" id="JAPZVQ010000013">
    <property type="protein sequence ID" value="MDA1387124.1"/>
    <property type="molecule type" value="Genomic_DNA"/>
</dbReference>
<evidence type="ECO:0000313" key="5">
    <source>
        <dbReference type="Proteomes" id="UP001145799"/>
    </source>
</evidence>
<accession>A0A9X3PNE2</accession>